<dbReference type="GO" id="GO:0005886">
    <property type="term" value="C:plasma membrane"/>
    <property type="evidence" value="ECO:0007669"/>
    <property type="project" value="UniProtKB-SubCell"/>
</dbReference>
<evidence type="ECO:0000256" key="11">
    <source>
        <dbReference type="ARBA" id="ARBA00022989"/>
    </source>
</evidence>
<evidence type="ECO:0000256" key="12">
    <source>
        <dbReference type="ARBA" id="ARBA00023012"/>
    </source>
</evidence>
<dbReference type="SUPFAM" id="SSF47384">
    <property type="entry name" value="Homodimeric domain of signal transducing histidine kinase"/>
    <property type="match status" value="1"/>
</dbReference>
<keyword evidence="13 15" id="KW-0472">Membrane</keyword>
<evidence type="ECO:0000256" key="9">
    <source>
        <dbReference type="ARBA" id="ARBA00022777"/>
    </source>
</evidence>
<dbReference type="Proteomes" id="UP000824090">
    <property type="component" value="Unassembled WGS sequence"/>
</dbReference>
<dbReference type="GO" id="GO:0000155">
    <property type="term" value="F:phosphorelay sensor kinase activity"/>
    <property type="evidence" value="ECO:0007669"/>
    <property type="project" value="InterPro"/>
</dbReference>
<accession>A0A9D1L691</accession>
<comment type="catalytic activity">
    <reaction evidence="1">
        <text>ATP + protein L-histidine = ADP + protein N-phospho-L-histidine.</text>
        <dbReference type="EC" id="2.7.13.3"/>
    </reaction>
</comment>
<dbReference type="PANTHER" id="PTHR45528">
    <property type="entry name" value="SENSOR HISTIDINE KINASE CPXA"/>
    <property type="match status" value="1"/>
</dbReference>
<dbReference type="GO" id="GO:0005524">
    <property type="term" value="F:ATP binding"/>
    <property type="evidence" value="ECO:0007669"/>
    <property type="project" value="UniProtKB-KW"/>
</dbReference>
<dbReference type="PROSITE" id="PS50109">
    <property type="entry name" value="HIS_KIN"/>
    <property type="match status" value="1"/>
</dbReference>
<dbReference type="PANTHER" id="PTHR45528:SF1">
    <property type="entry name" value="SENSOR HISTIDINE KINASE CPXA"/>
    <property type="match status" value="1"/>
</dbReference>
<evidence type="ECO:0000256" key="8">
    <source>
        <dbReference type="ARBA" id="ARBA00022741"/>
    </source>
</evidence>
<feature type="domain" description="HAMP" evidence="17">
    <location>
        <begin position="87"/>
        <end position="139"/>
    </location>
</feature>
<dbReference type="SUPFAM" id="SSF55874">
    <property type="entry name" value="ATPase domain of HSP90 chaperone/DNA topoisomerase II/histidine kinase"/>
    <property type="match status" value="1"/>
</dbReference>
<keyword evidence="9 18" id="KW-0418">Kinase</keyword>
<name>A0A9D1L691_9FIRM</name>
<keyword evidence="14" id="KW-0175">Coiled coil</keyword>
<evidence type="ECO:0000256" key="3">
    <source>
        <dbReference type="ARBA" id="ARBA00012438"/>
    </source>
</evidence>
<dbReference type="Gene3D" id="3.30.565.10">
    <property type="entry name" value="Histidine kinase-like ATPase, C-terminal domain"/>
    <property type="match status" value="1"/>
</dbReference>
<keyword evidence="6" id="KW-0808">Transferase</keyword>
<sequence>MTDKEKATKKRKLASEVMESLLVSVIVGIFIFGLLYHLSMSISDKYFDYKDLEITGEQTGVFNMWVRNLCATAAITVFLSLFLFLLGQKLAYVRSIIEGVEMLRTRELDFIIEPEGNNELTELAETINRMVKAQRELKAREEAVKEEREDMVRAISHDIRTPLTSIIAYSEYMNTKAGFTDEEIREYISLVKEKSDHITHMTDRLLDSRPREKDIVEDGRLLMGQLSGEWEAVLEDGFKYSVDMLLPERFSVEVNIQDLKRIFDNLASNVKKYADPEKPVYMRLESDGKYIRLFQKNSRRKQTESVRSHGIGLKNIEKIADFHGGDIKVGGQGDAFEITVRLKIIYDL</sequence>
<keyword evidence="4" id="KW-1003">Cell membrane</keyword>
<dbReference type="EC" id="2.7.13.3" evidence="3"/>
<evidence type="ECO:0000256" key="4">
    <source>
        <dbReference type="ARBA" id="ARBA00022475"/>
    </source>
</evidence>
<protein>
    <recommendedName>
        <fullName evidence="3">histidine kinase</fullName>
        <ecNumber evidence="3">2.7.13.3</ecNumber>
    </recommendedName>
</protein>
<feature type="coiled-coil region" evidence="14">
    <location>
        <begin position="123"/>
        <end position="150"/>
    </location>
</feature>
<evidence type="ECO:0000313" key="19">
    <source>
        <dbReference type="Proteomes" id="UP000824090"/>
    </source>
</evidence>
<dbReference type="InterPro" id="IPR036097">
    <property type="entry name" value="HisK_dim/P_sf"/>
</dbReference>
<evidence type="ECO:0000256" key="5">
    <source>
        <dbReference type="ARBA" id="ARBA00022553"/>
    </source>
</evidence>
<evidence type="ECO:0000256" key="13">
    <source>
        <dbReference type="ARBA" id="ARBA00023136"/>
    </source>
</evidence>
<evidence type="ECO:0000259" key="17">
    <source>
        <dbReference type="PROSITE" id="PS50885"/>
    </source>
</evidence>
<dbReference type="InterPro" id="IPR003661">
    <property type="entry name" value="HisK_dim/P_dom"/>
</dbReference>
<dbReference type="Pfam" id="PF00512">
    <property type="entry name" value="HisKA"/>
    <property type="match status" value="1"/>
</dbReference>
<reference evidence="18" key="2">
    <citation type="journal article" date="2021" name="PeerJ">
        <title>Extensive microbial diversity within the chicken gut microbiome revealed by metagenomics and culture.</title>
        <authorList>
            <person name="Gilroy R."/>
            <person name="Ravi A."/>
            <person name="Getino M."/>
            <person name="Pursley I."/>
            <person name="Horton D.L."/>
            <person name="Alikhan N.F."/>
            <person name="Baker D."/>
            <person name="Gharbi K."/>
            <person name="Hall N."/>
            <person name="Watson M."/>
            <person name="Adriaenssens E.M."/>
            <person name="Foster-Nyarko E."/>
            <person name="Jarju S."/>
            <person name="Secka A."/>
            <person name="Antonio M."/>
            <person name="Oren A."/>
            <person name="Chaudhuri R.R."/>
            <person name="La Ragione R."/>
            <person name="Hildebrand F."/>
            <person name="Pallen M.J."/>
        </authorList>
    </citation>
    <scope>NUCLEOTIDE SEQUENCE</scope>
    <source>
        <strain evidence="18">ChiHcec3-6078</strain>
    </source>
</reference>
<evidence type="ECO:0000256" key="1">
    <source>
        <dbReference type="ARBA" id="ARBA00000085"/>
    </source>
</evidence>
<keyword evidence="12" id="KW-0902">Two-component regulatory system</keyword>
<comment type="subcellular location">
    <subcellularLocation>
        <location evidence="2">Cell membrane</location>
        <topology evidence="2">Multi-pass membrane protein</topology>
    </subcellularLocation>
</comment>
<proteinExistence type="predicted"/>
<evidence type="ECO:0000256" key="6">
    <source>
        <dbReference type="ARBA" id="ARBA00022679"/>
    </source>
</evidence>
<keyword evidence="7 15" id="KW-0812">Transmembrane</keyword>
<gene>
    <name evidence="18" type="ORF">IAC50_04405</name>
</gene>
<dbReference type="InterPro" id="IPR005467">
    <property type="entry name" value="His_kinase_dom"/>
</dbReference>
<keyword evidence="8" id="KW-0547">Nucleotide-binding</keyword>
<evidence type="ECO:0000256" key="10">
    <source>
        <dbReference type="ARBA" id="ARBA00022840"/>
    </source>
</evidence>
<keyword evidence="5" id="KW-0597">Phosphoprotein</keyword>
<evidence type="ECO:0000259" key="16">
    <source>
        <dbReference type="PROSITE" id="PS50109"/>
    </source>
</evidence>
<dbReference type="EMBL" id="DVMP01000084">
    <property type="protein sequence ID" value="HIU25715.1"/>
    <property type="molecule type" value="Genomic_DNA"/>
</dbReference>
<dbReference type="InterPro" id="IPR050398">
    <property type="entry name" value="HssS/ArlS-like"/>
</dbReference>
<keyword evidence="10" id="KW-0067">ATP-binding</keyword>
<dbReference type="InterPro" id="IPR003660">
    <property type="entry name" value="HAMP_dom"/>
</dbReference>
<dbReference type="CDD" id="cd00082">
    <property type="entry name" value="HisKA"/>
    <property type="match status" value="1"/>
</dbReference>
<dbReference type="AlphaFoldDB" id="A0A9D1L691"/>
<keyword evidence="11 15" id="KW-1133">Transmembrane helix</keyword>
<evidence type="ECO:0000313" key="18">
    <source>
        <dbReference type="EMBL" id="HIU25715.1"/>
    </source>
</evidence>
<evidence type="ECO:0000256" key="14">
    <source>
        <dbReference type="SAM" id="Coils"/>
    </source>
</evidence>
<feature type="transmembrane region" description="Helical" evidence="15">
    <location>
        <begin position="21"/>
        <end position="39"/>
    </location>
</feature>
<feature type="domain" description="Histidine kinase" evidence="16">
    <location>
        <begin position="154"/>
        <end position="346"/>
    </location>
</feature>
<reference evidence="18" key="1">
    <citation type="submission" date="2020-10" db="EMBL/GenBank/DDBJ databases">
        <authorList>
            <person name="Gilroy R."/>
        </authorList>
    </citation>
    <scope>NUCLEOTIDE SEQUENCE</scope>
    <source>
        <strain evidence="18">ChiHcec3-6078</strain>
    </source>
</reference>
<evidence type="ECO:0000256" key="2">
    <source>
        <dbReference type="ARBA" id="ARBA00004651"/>
    </source>
</evidence>
<dbReference type="Gene3D" id="1.10.287.130">
    <property type="match status" value="1"/>
</dbReference>
<dbReference type="InterPro" id="IPR036890">
    <property type="entry name" value="HATPase_C_sf"/>
</dbReference>
<comment type="caution">
    <text evidence="18">The sequence shown here is derived from an EMBL/GenBank/DDBJ whole genome shotgun (WGS) entry which is preliminary data.</text>
</comment>
<evidence type="ECO:0000256" key="15">
    <source>
        <dbReference type="SAM" id="Phobius"/>
    </source>
</evidence>
<feature type="transmembrane region" description="Helical" evidence="15">
    <location>
        <begin position="65"/>
        <end position="86"/>
    </location>
</feature>
<dbReference type="SMART" id="SM00388">
    <property type="entry name" value="HisKA"/>
    <property type="match status" value="1"/>
</dbReference>
<evidence type="ECO:0000256" key="7">
    <source>
        <dbReference type="ARBA" id="ARBA00022692"/>
    </source>
</evidence>
<dbReference type="PROSITE" id="PS50885">
    <property type="entry name" value="HAMP"/>
    <property type="match status" value="1"/>
</dbReference>
<organism evidence="18 19">
    <name type="scientific">Candidatus Allocopromorpha excrementigallinarum</name>
    <dbReference type="NCBI Taxonomy" id="2840742"/>
    <lineage>
        <taxon>Bacteria</taxon>
        <taxon>Bacillati</taxon>
        <taxon>Bacillota</taxon>
        <taxon>Clostridia</taxon>
        <taxon>Eubacteriales</taxon>
        <taxon>Eubacteriaceae</taxon>
        <taxon>Eubacteriaceae incertae sedis</taxon>
        <taxon>Candidatus Allocopromorpha</taxon>
    </lineage>
</organism>